<dbReference type="SUPFAM" id="SSF52317">
    <property type="entry name" value="Class I glutamine amidotransferase-like"/>
    <property type="match status" value="1"/>
</dbReference>
<dbReference type="InterPro" id="IPR052158">
    <property type="entry name" value="INH-QAR"/>
</dbReference>
<reference evidence="2 3" key="1">
    <citation type="submission" date="2019-07" db="EMBL/GenBank/DDBJ databases">
        <title>Whole genome shotgun sequence of Marinococcus halophilus NBRC 102359.</title>
        <authorList>
            <person name="Hosoyama A."/>
            <person name="Uohara A."/>
            <person name="Ohji S."/>
            <person name="Ichikawa N."/>
        </authorList>
    </citation>
    <scope>NUCLEOTIDE SEQUENCE [LARGE SCALE GENOMIC DNA]</scope>
    <source>
        <strain evidence="2 3">NBRC 102359</strain>
    </source>
</reference>
<dbReference type="EMBL" id="BJUN01000005">
    <property type="protein sequence ID" value="GEK58183.1"/>
    <property type="molecule type" value="Genomic_DNA"/>
</dbReference>
<dbReference type="InterPro" id="IPR002818">
    <property type="entry name" value="DJ-1/PfpI"/>
</dbReference>
<dbReference type="AlphaFoldDB" id="A0A510Y4W3"/>
<organism evidence="2 3">
    <name type="scientific">Marinococcus halophilus</name>
    <dbReference type="NCBI Taxonomy" id="1371"/>
    <lineage>
        <taxon>Bacteria</taxon>
        <taxon>Bacillati</taxon>
        <taxon>Bacillota</taxon>
        <taxon>Bacilli</taxon>
        <taxon>Bacillales</taxon>
        <taxon>Bacillaceae</taxon>
        <taxon>Marinococcus</taxon>
    </lineage>
</organism>
<gene>
    <name evidence="2" type="ORF">MHA01_10880</name>
</gene>
<sequence length="190" mass="20974">MKIAFLLFNQMTSLDFVGFYDSVTRLQTMGYCPDLSWDICALEENVSDDRGIHYHIETVQPPLAAYDMVFVPGGIGTRKLKDDKTFTDWLSTAQAVPIKVSVCTGSLLFGGAGFLHDRQATTNPSALDLLGEYTEKAQAKRIVQDVKSDTIITGGGVAASIDLGLYVCEFLSDRQTALVIADKMDYPYYF</sequence>
<accession>A0A510Y4W3</accession>
<dbReference type="PANTHER" id="PTHR43130">
    <property type="entry name" value="ARAC-FAMILY TRANSCRIPTIONAL REGULATOR"/>
    <property type="match status" value="1"/>
</dbReference>
<name>A0A510Y4W3_MARHA</name>
<evidence type="ECO:0000313" key="3">
    <source>
        <dbReference type="Proteomes" id="UP000321051"/>
    </source>
</evidence>
<dbReference type="RefSeq" id="WP_094908327.1">
    <property type="nucleotide sequence ID" value="NZ_BJUN01000005.1"/>
</dbReference>
<feature type="domain" description="DJ-1/PfpI" evidence="1">
    <location>
        <begin position="1"/>
        <end position="167"/>
    </location>
</feature>
<proteinExistence type="predicted"/>
<evidence type="ECO:0000259" key="1">
    <source>
        <dbReference type="Pfam" id="PF01965"/>
    </source>
</evidence>
<evidence type="ECO:0000313" key="2">
    <source>
        <dbReference type="EMBL" id="GEK58183.1"/>
    </source>
</evidence>
<dbReference type="OrthoDB" id="9803764at2"/>
<dbReference type="STRING" id="1371.GCA_900166605_02593"/>
<dbReference type="Proteomes" id="UP000321051">
    <property type="component" value="Unassembled WGS sequence"/>
</dbReference>
<dbReference type="InterPro" id="IPR029062">
    <property type="entry name" value="Class_I_gatase-like"/>
</dbReference>
<dbReference type="GO" id="GO:0006355">
    <property type="term" value="P:regulation of DNA-templated transcription"/>
    <property type="evidence" value="ECO:0007669"/>
    <property type="project" value="TreeGrafter"/>
</dbReference>
<keyword evidence="3" id="KW-1185">Reference proteome</keyword>
<dbReference type="Pfam" id="PF01965">
    <property type="entry name" value="DJ-1_PfpI"/>
    <property type="match status" value="1"/>
</dbReference>
<dbReference type="Gene3D" id="3.40.50.880">
    <property type="match status" value="1"/>
</dbReference>
<protein>
    <submittedName>
        <fullName evidence="2">Dimethylglycine dehydrogenase</fullName>
    </submittedName>
</protein>
<dbReference type="PANTHER" id="PTHR43130:SF2">
    <property type="entry name" value="DJ-1_PFPI DOMAIN-CONTAINING PROTEIN"/>
    <property type="match status" value="1"/>
</dbReference>
<comment type="caution">
    <text evidence="2">The sequence shown here is derived from an EMBL/GenBank/DDBJ whole genome shotgun (WGS) entry which is preliminary data.</text>
</comment>